<feature type="binding site" evidence="4">
    <location>
        <position position="203"/>
    </location>
    <ligand>
        <name>a divalent metal cation</name>
        <dbReference type="ChEBI" id="CHEBI:60240"/>
        <label>1</label>
    </ligand>
</feature>
<dbReference type="Pfam" id="PF01026">
    <property type="entry name" value="TatD_DNase"/>
    <property type="match status" value="1"/>
</dbReference>
<keyword evidence="2 4" id="KW-0479">Metal-binding</keyword>
<evidence type="ECO:0000256" key="2">
    <source>
        <dbReference type="ARBA" id="ARBA00022723"/>
    </source>
</evidence>
<dbReference type="InterPro" id="IPR032466">
    <property type="entry name" value="Metal_Hydrolase"/>
</dbReference>
<dbReference type="PANTHER" id="PTHR46317">
    <property type="entry name" value="HYDROLASE OF PHP SUPERFAMILY-RELATED PROTEIN"/>
    <property type="match status" value="1"/>
</dbReference>
<dbReference type="GO" id="GO:0046872">
    <property type="term" value="F:metal ion binding"/>
    <property type="evidence" value="ECO:0007669"/>
    <property type="project" value="UniProtKB-KW"/>
</dbReference>
<feature type="binding site" evidence="4">
    <location>
        <position position="8"/>
    </location>
    <ligand>
        <name>a divalent metal cation</name>
        <dbReference type="ChEBI" id="CHEBI:60240"/>
        <label>1</label>
    </ligand>
</feature>
<name>A0A4Y9K8R7_9PAST</name>
<dbReference type="PROSITE" id="PS01137">
    <property type="entry name" value="TATD_1"/>
    <property type="match status" value="1"/>
</dbReference>
<reference evidence="5 6" key="1">
    <citation type="submission" date="2019-03" db="EMBL/GenBank/DDBJ databases">
        <title>Diversity of the mouse oral microbiome.</title>
        <authorList>
            <person name="Joseph S."/>
            <person name="Aduse-Opoku J."/>
            <person name="Curtis M."/>
            <person name="Wade W."/>
            <person name="Hashim A."/>
        </authorList>
    </citation>
    <scope>NUCLEOTIDE SEQUENCE [LARGE SCALE GENOMIC DNA]</scope>
    <source>
        <strain evidence="5 6">WT12</strain>
    </source>
</reference>
<dbReference type="OrthoDB" id="9775608at2"/>
<comment type="similarity">
    <text evidence="1">Belongs to the metallo-dependent hydrolases superfamily. TatD-type hydrolase family.</text>
</comment>
<dbReference type="PANTHER" id="PTHR46317:SF1">
    <property type="entry name" value="HYDROLASE, TATD FAMILY"/>
    <property type="match status" value="1"/>
</dbReference>
<keyword evidence="3" id="KW-0378">Hydrolase</keyword>
<dbReference type="GO" id="GO:0016788">
    <property type="term" value="F:hydrolase activity, acting on ester bonds"/>
    <property type="evidence" value="ECO:0007669"/>
    <property type="project" value="InterPro"/>
</dbReference>
<dbReference type="CDD" id="cd01310">
    <property type="entry name" value="TatD_DNAse"/>
    <property type="match status" value="1"/>
</dbReference>
<dbReference type="Gene3D" id="3.20.20.140">
    <property type="entry name" value="Metal-dependent hydrolases"/>
    <property type="match status" value="1"/>
</dbReference>
<evidence type="ECO:0000256" key="3">
    <source>
        <dbReference type="ARBA" id="ARBA00022801"/>
    </source>
</evidence>
<evidence type="ECO:0000313" key="5">
    <source>
        <dbReference type="EMBL" id="TFV13026.1"/>
    </source>
</evidence>
<evidence type="ECO:0000256" key="1">
    <source>
        <dbReference type="ARBA" id="ARBA00009275"/>
    </source>
</evidence>
<dbReference type="InterPro" id="IPR001130">
    <property type="entry name" value="TatD-like"/>
</dbReference>
<dbReference type="SUPFAM" id="SSF51556">
    <property type="entry name" value="Metallo-dependent hydrolases"/>
    <property type="match status" value="1"/>
</dbReference>
<dbReference type="EMBL" id="SPPA01000003">
    <property type="protein sequence ID" value="TFV13026.1"/>
    <property type="molecule type" value="Genomic_DNA"/>
</dbReference>
<feature type="binding site" evidence="4">
    <location>
        <position position="155"/>
    </location>
    <ligand>
        <name>a divalent metal cation</name>
        <dbReference type="ChEBI" id="CHEBI:60240"/>
        <label>2</label>
    </ligand>
</feature>
<feature type="binding site" evidence="4">
    <location>
        <position position="10"/>
    </location>
    <ligand>
        <name>a divalent metal cation</name>
        <dbReference type="ChEBI" id="CHEBI:60240"/>
        <label>1</label>
    </ligand>
</feature>
<gene>
    <name evidence="5" type="ORF">E4T80_02185</name>
</gene>
<proteinExistence type="inferred from homology"/>
<evidence type="ECO:0000256" key="4">
    <source>
        <dbReference type="PIRSR" id="PIRSR005902-1"/>
    </source>
</evidence>
<accession>A0A4Y9K8R7</accession>
<feature type="binding site" evidence="4">
    <location>
        <position position="91"/>
    </location>
    <ligand>
        <name>a divalent metal cation</name>
        <dbReference type="ChEBI" id="CHEBI:60240"/>
        <label>1</label>
    </ligand>
</feature>
<dbReference type="Proteomes" id="UP000297396">
    <property type="component" value="Unassembled WGS sequence"/>
</dbReference>
<evidence type="ECO:0000313" key="6">
    <source>
        <dbReference type="Proteomes" id="UP000297396"/>
    </source>
</evidence>
<organism evidence="5 6">
    <name type="scientific">Muribacter muris</name>
    <dbReference type="NCBI Taxonomy" id="67855"/>
    <lineage>
        <taxon>Bacteria</taxon>
        <taxon>Pseudomonadati</taxon>
        <taxon>Pseudomonadota</taxon>
        <taxon>Gammaproteobacteria</taxon>
        <taxon>Pasteurellales</taxon>
        <taxon>Pasteurellaceae</taxon>
        <taxon>Muribacter</taxon>
    </lineage>
</organism>
<dbReference type="InterPro" id="IPR018228">
    <property type="entry name" value="DNase_TatD-rel_CS"/>
</dbReference>
<dbReference type="AlphaFoldDB" id="A0A4Y9K8R7"/>
<sequence length="253" mass="28947">MNKVFDSHIHLDQLSDTQIAAILNDPKLCSVLAVATDLASCQCLLALKQRYPHIHIAAGFHPEQPLPSEAEQQQLFDWIVKNRTQLTACGEVGLPHYRQREHPNLDYRPYIALLERFIRLSKRYDLPINLHIVYDDALIALELLAKYRIKKAHFHWFKANDSVIAKLLASDYVVSVTPDILWNVKTQAVVKRFPIERLLIETDAPWQHQGFASHEISEQLLAVVEQIAALKSLPTEFVAHQTTQSALKFYAID</sequence>
<protein>
    <submittedName>
        <fullName evidence="5">TatD family deoxyribonuclease</fullName>
    </submittedName>
</protein>
<feature type="binding site" evidence="4">
    <location>
        <position position="131"/>
    </location>
    <ligand>
        <name>a divalent metal cation</name>
        <dbReference type="ChEBI" id="CHEBI:60240"/>
        <label>2</label>
    </ligand>
</feature>
<dbReference type="RefSeq" id="WP_135054534.1">
    <property type="nucleotide sequence ID" value="NZ_JADGLC010000003.1"/>
</dbReference>
<dbReference type="PIRSF" id="PIRSF005902">
    <property type="entry name" value="DNase_TatD"/>
    <property type="match status" value="1"/>
</dbReference>
<comment type="caution">
    <text evidence="5">The sequence shown here is derived from an EMBL/GenBank/DDBJ whole genome shotgun (WGS) entry which is preliminary data.</text>
</comment>